<keyword evidence="2" id="KW-1185">Reference proteome</keyword>
<proteinExistence type="predicted"/>
<accession>A0A165LE86</accession>
<dbReference type="Proteomes" id="UP000076727">
    <property type="component" value="Unassembled WGS sequence"/>
</dbReference>
<protein>
    <recommendedName>
        <fullName evidence="3">ABM domain-containing protein</fullName>
    </recommendedName>
</protein>
<dbReference type="AlphaFoldDB" id="A0A165LE86"/>
<organism evidence="1 2">
    <name type="scientific">Daedalea quercina L-15889</name>
    <dbReference type="NCBI Taxonomy" id="1314783"/>
    <lineage>
        <taxon>Eukaryota</taxon>
        <taxon>Fungi</taxon>
        <taxon>Dikarya</taxon>
        <taxon>Basidiomycota</taxon>
        <taxon>Agaricomycotina</taxon>
        <taxon>Agaricomycetes</taxon>
        <taxon>Polyporales</taxon>
        <taxon>Fomitopsis</taxon>
    </lineage>
</organism>
<reference evidence="1 2" key="1">
    <citation type="journal article" date="2016" name="Mol. Biol. Evol.">
        <title>Comparative Genomics of Early-Diverging Mushroom-Forming Fungi Provides Insights into the Origins of Lignocellulose Decay Capabilities.</title>
        <authorList>
            <person name="Nagy L.G."/>
            <person name="Riley R."/>
            <person name="Tritt A."/>
            <person name="Adam C."/>
            <person name="Daum C."/>
            <person name="Floudas D."/>
            <person name="Sun H."/>
            <person name="Yadav J.S."/>
            <person name="Pangilinan J."/>
            <person name="Larsson K.H."/>
            <person name="Matsuura K."/>
            <person name="Barry K."/>
            <person name="Labutti K."/>
            <person name="Kuo R."/>
            <person name="Ohm R.A."/>
            <person name="Bhattacharya S.S."/>
            <person name="Shirouzu T."/>
            <person name="Yoshinaga Y."/>
            <person name="Martin F.M."/>
            <person name="Grigoriev I.V."/>
            <person name="Hibbett D.S."/>
        </authorList>
    </citation>
    <scope>NUCLEOTIDE SEQUENCE [LARGE SCALE GENOMIC DNA]</scope>
    <source>
        <strain evidence="1 2">L-15889</strain>
    </source>
</reference>
<gene>
    <name evidence="1" type="ORF">DAEQUDRAFT_732813</name>
</gene>
<dbReference type="EMBL" id="KV429133">
    <property type="protein sequence ID" value="KZT64301.1"/>
    <property type="molecule type" value="Genomic_DNA"/>
</dbReference>
<evidence type="ECO:0000313" key="2">
    <source>
        <dbReference type="Proteomes" id="UP000076727"/>
    </source>
</evidence>
<dbReference type="STRING" id="1314783.A0A165LE86"/>
<evidence type="ECO:0008006" key="3">
    <source>
        <dbReference type="Google" id="ProtNLM"/>
    </source>
</evidence>
<evidence type="ECO:0000313" key="1">
    <source>
        <dbReference type="EMBL" id="KZT64301.1"/>
    </source>
</evidence>
<name>A0A165LE86_9APHY</name>
<sequence length="206" mass="22884">MSLPVVELVVGHLRDGVTTDHPSFIKLRDACVIGGLHKQSYGVAIEDNQTLYGIIHYETFTPDDFLSKWPSDLCDYSKEINEIMKEEPVSYYMPRDSYANLLSKGTTSAPVTEIVVVELKGEEIVGQYKKAQQTIMDALADEPSAHDPWFSVIKSKAGIWTAIIFVGWDSKEAHERWGAKNAALIQLFGDIAANVSLVHVSLTDRA</sequence>
<dbReference type="OrthoDB" id="3830579at2759"/>